<dbReference type="Proteomes" id="UP000048984">
    <property type="component" value="Unassembled WGS sequence"/>
</dbReference>
<evidence type="ECO:0000313" key="2">
    <source>
        <dbReference type="EMBL" id="KPL52463.1"/>
    </source>
</evidence>
<keyword evidence="1" id="KW-0472">Membrane</keyword>
<sequence length="99" mass="10590">MSEKKSSFRNILFLAVSIGLARIVSESAGLDLKQTIGGAILAFPRSLVQLGGDIHYEIATFLAMTLSAPYALLGLVVLVAFGTWGGLRRARTDRRTGPV</sequence>
<reference evidence="2 3" key="1">
    <citation type="submission" date="2015-09" db="EMBL/GenBank/DDBJ databases">
        <authorList>
            <person name="Jackson K.R."/>
            <person name="Lunt B.L."/>
            <person name="Fisher J.N.B."/>
            <person name="Gardner A.V."/>
            <person name="Bailey M.E."/>
            <person name="Deus L.M."/>
            <person name="Earl A.S."/>
            <person name="Gibby P.D."/>
            <person name="Hartmann K.A."/>
            <person name="Liu J.E."/>
            <person name="Manci A.M."/>
            <person name="Nielsen D.A."/>
            <person name="Solomon M.B."/>
            <person name="Breakwell D.P."/>
            <person name="Burnett S.H."/>
            <person name="Grose J.H."/>
        </authorList>
    </citation>
    <scope>NUCLEOTIDE SEQUENCE [LARGE SCALE GENOMIC DNA]</scope>
    <source>
        <strain evidence="2 3">16</strain>
    </source>
</reference>
<dbReference type="EMBL" id="LJYW01000001">
    <property type="protein sequence ID" value="KPL52463.1"/>
    <property type="molecule type" value="Genomic_DNA"/>
</dbReference>
<keyword evidence="3" id="KW-1185">Reference proteome</keyword>
<dbReference type="RefSeq" id="WP_054358626.1">
    <property type="nucleotide sequence ID" value="NZ_LJYW01000001.1"/>
</dbReference>
<protein>
    <submittedName>
        <fullName evidence="2">Uncharacterized protein</fullName>
    </submittedName>
</protein>
<accession>A0A0P6VME5</accession>
<proteinExistence type="predicted"/>
<gene>
    <name evidence="2" type="ORF">ABB55_09705</name>
</gene>
<comment type="caution">
    <text evidence="2">The sequence shown here is derived from an EMBL/GenBank/DDBJ whole genome shotgun (WGS) entry which is preliminary data.</text>
</comment>
<dbReference type="AlphaFoldDB" id="A0A0P6VME5"/>
<organism evidence="2 3">
    <name type="scientific">Prosthecodimorpha hirschii</name>
    <dbReference type="NCBI Taxonomy" id="665126"/>
    <lineage>
        <taxon>Bacteria</taxon>
        <taxon>Pseudomonadati</taxon>
        <taxon>Pseudomonadota</taxon>
        <taxon>Alphaproteobacteria</taxon>
        <taxon>Hyphomicrobiales</taxon>
        <taxon>Ancalomicrobiaceae</taxon>
        <taxon>Prosthecodimorpha</taxon>
    </lineage>
</organism>
<evidence type="ECO:0000256" key="1">
    <source>
        <dbReference type="SAM" id="Phobius"/>
    </source>
</evidence>
<keyword evidence="1" id="KW-0812">Transmembrane</keyword>
<reference evidence="2 3" key="2">
    <citation type="submission" date="2015-10" db="EMBL/GenBank/DDBJ databases">
        <title>Draft Genome Sequence of Prosthecomicrobium hirschii ATCC 27832.</title>
        <authorList>
            <person name="Daniel J."/>
            <person name="Givan S.A."/>
            <person name="Brun Y.V."/>
            <person name="Brown P.J."/>
        </authorList>
    </citation>
    <scope>NUCLEOTIDE SEQUENCE [LARGE SCALE GENOMIC DNA]</scope>
    <source>
        <strain evidence="2 3">16</strain>
    </source>
</reference>
<keyword evidence="1" id="KW-1133">Transmembrane helix</keyword>
<name>A0A0P6VME5_9HYPH</name>
<evidence type="ECO:0000313" key="3">
    <source>
        <dbReference type="Proteomes" id="UP000048984"/>
    </source>
</evidence>
<dbReference type="STRING" id="665126.ABB55_09705"/>
<feature type="transmembrane region" description="Helical" evidence="1">
    <location>
        <begin position="68"/>
        <end position="87"/>
    </location>
</feature>